<keyword evidence="12 15" id="KW-0426">Late protein</keyword>
<feature type="disulfide bond" description="Interchain" evidence="16">
    <location>
        <position position="104"/>
    </location>
</feature>
<sequence>MAPKRKSHAVKPTAGAAKASQVPKLIIAGGVEVLGVRAGPDCIIQIEAFLNPRMGQGEESDYYGYSDNITVAQSFEQDSPKSAELPRYSMAKIELPLLNEDLTCSEILMWECISVKTEVVGVNTLINCHSAAKREFENEGAGYPVQGMNYHFFAVGGEPLDLQFTVSNYRSKYPNDVDVLKNVPKSAQVIDSGLKGRLTNDGSFPIECWVPDPAKNENTRYYGAFTGGLNTPPVMQFTNSTTTILLNENGVGPLCKGDQLFLSSADIVGFQTQQNNKMHYRGLGRYFNVTLRKRIVKNPYPVSTLLSTLFTQMQPVIHGQTMEGANAQVEEVRVYQGSEKLPGDPDMIRYRSQLGEEITVPPGRKVVYN</sequence>
<dbReference type="SUPFAM" id="SSF88648">
    <property type="entry name" value="Group I dsDNA viruses"/>
    <property type="match status" value="1"/>
</dbReference>
<dbReference type="InterPro" id="IPR036931">
    <property type="entry name" value="Polyomavir_VP1_sf"/>
</dbReference>
<keyword evidence="6 15" id="KW-0945">Host-virus interaction</keyword>
<comment type="subcellular location">
    <subcellularLocation>
        <location evidence="1">Host nucleus</location>
    </subcellularLocation>
    <subcellularLocation>
        <location evidence="2">Virion</location>
    </subcellularLocation>
</comment>
<evidence type="ECO:0000256" key="11">
    <source>
        <dbReference type="ARBA" id="ARBA00022890"/>
    </source>
</evidence>
<comment type="subunit">
    <text evidence="15">Homomultimer.</text>
</comment>
<evidence type="ECO:0000256" key="6">
    <source>
        <dbReference type="ARBA" id="ARBA00022581"/>
    </source>
</evidence>
<evidence type="ECO:0000256" key="4">
    <source>
        <dbReference type="ARBA" id="ARBA00022561"/>
    </source>
</evidence>
<dbReference type="GO" id="GO:0005198">
    <property type="term" value="F:structural molecule activity"/>
    <property type="evidence" value="ECO:0007669"/>
    <property type="project" value="UniProtKB-UniRule"/>
</dbReference>
<evidence type="ECO:0000256" key="2">
    <source>
        <dbReference type="ARBA" id="ARBA00004328"/>
    </source>
</evidence>
<keyword evidence="7" id="KW-1162">Viral penetration into host cytoplasm</keyword>
<evidence type="ECO:0000256" key="3">
    <source>
        <dbReference type="ARBA" id="ARBA00006893"/>
    </source>
</evidence>
<evidence type="ECO:0000256" key="9">
    <source>
        <dbReference type="ARBA" id="ARBA00022828"/>
    </source>
</evidence>
<evidence type="ECO:0000256" key="15">
    <source>
        <dbReference type="PIRNR" id="PIRNR003376"/>
    </source>
</evidence>
<dbReference type="KEGG" id="vg:24018707"/>
<keyword evidence="18" id="KW-1185">Reference proteome</keyword>
<keyword evidence="4 15" id="KW-0167">Capsid protein</keyword>
<dbReference type="OrthoDB" id="12524at10239"/>
<dbReference type="InterPro" id="IPR000662">
    <property type="entry name" value="Capsid_VP1_Polyomavir"/>
</dbReference>
<comment type="function">
    <text evidence="15">Forms an icosahedral capsid with a T=7 symmetry.</text>
</comment>
<dbReference type="InterPro" id="IPR011222">
    <property type="entry name" value="dsDNA_vir_gr_I_capsid"/>
</dbReference>
<evidence type="ECO:0000313" key="18">
    <source>
        <dbReference type="Proteomes" id="UP000154663"/>
    </source>
</evidence>
<name>A0A0D5ZYE3_9POLY</name>
<keyword evidence="8 15" id="KW-1161">Viral attachment to host cell</keyword>
<comment type="similarity">
    <text evidence="3 15">Belongs to the polyomaviruses coat protein VP1 family.</text>
</comment>
<keyword evidence="9 15" id="KW-1145">T=7 icosahedral capsid protein</keyword>
<proteinExistence type="inferred from homology"/>
<dbReference type="Gene3D" id="2.60.175.10">
    <property type="entry name" value="Capsid protein VP1,Polyomavirus"/>
    <property type="match status" value="1"/>
</dbReference>
<keyword evidence="11" id="KW-1164">Virus endocytosis by host</keyword>
<dbReference type="GeneID" id="24018707"/>
<evidence type="ECO:0000256" key="12">
    <source>
        <dbReference type="ARBA" id="ARBA00022921"/>
    </source>
</evidence>
<keyword evidence="14" id="KW-1160">Virus entry into host cell</keyword>
<dbReference type="GO" id="GO:0039620">
    <property type="term" value="C:T=7 icosahedral viral capsid"/>
    <property type="evidence" value="ECO:0007669"/>
    <property type="project" value="UniProtKB-UniRule"/>
</dbReference>
<evidence type="ECO:0000256" key="10">
    <source>
        <dbReference type="ARBA" id="ARBA00022844"/>
    </source>
</evidence>
<dbReference type="GO" id="GO:0042025">
    <property type="term" value="C:host cell nucleus"/>
    <property type="evidence" value="ECO:0007669"/>
    <property type="project" value="UniProtKB-SubCell"/>
</dbReference>
<dbReference type="GO" id="GO:0019062">
    <property type="term" value="P:virion attachment to host cell"/>
    <property type="evidence" value="ECO:0007669"/>
    <property type="project" value="UniProtKB-UniRule"/>
</dbReference>
<evidence type="ECO:0000256" key="1">
    <source>
        <dbReference type="ARBA" id="ARBA00004147"/>
    </source>
</evidence>
<evidence type="ECO:0000256" key="7">
    <source>
        <dbReference type="ARBA" id="ARBA00022595"/>
    </source>
</evidence>
<evidence type="ECO:0000256" key="5">
    <source>
        <dbReference type="ARBA" id="ARBA00022562"/>
    </source>
</evidence>
<dbReference type="GO" id="GO:0075509">
    <property type="term" value="P:endocytosis involved in viral entry into host cell"/>
    <property type="evidence" value="ECO:0007669"/>
    <property type="project" value="UniProtKB-KW"/>
</dbReference>
<evidence type="ECO:0000256" key="14">
    <source>
        <dbReference type="ARBA" id="ARBA00023296"/>
    </source>
</evidence>
<organism evidence="17 18">
    <name type="scientific">Bat polyomavirus 6b</name>
    <dbReference type="NCBI Taxonomy" id="1623689"/>
    <lineage>
        <taxon>Viruses</taxon>
        <taxon>Monodnaviria</taxon>
        <taxon>Shotokuvirae</taxon>
        <taxon>Cossaviricota</taxon>
        <taxon>Papovaviricetes</taxon>
        <taxon>Sepolyvirales</taxon>
        <taxon>Polyomaviridae</taxon>
        <taxon>Betapolyomavirus</taxon>
        <taxon>Betapolyomavirus secudobsoniae</taxon>
    </lineage>
</organism>
<dbReference type="Proteomes" id="UP000154663">
    <property type="component" value="Segment"/>
</dbReference>
<evidence type="ECO:0000256" key="16">
    <source>
        <dbReference type="PIRSR" id="PIRSR003376-50"/>
    </source>
</evidence>
<keyword evidence="13 16" id="KW-1015">Disulfide bond</keyword>
<dbReference type="RefSeq" id="YP_009129315.1">
    <property type="nucleotide sequence ID" value="NC_026770.1"/>
</dbReference>
<feature type="disulfide bond" description="Interchain" evidence="16">
    <location>
        <position position="208"/>
    </location>
</feature>
<dbReference type="EMBL" id="AB972947">
    <property type="protein sequence ID" value="BAQ55575.1"/>
    <property type="molecule type" value="Genomic_DNA"/>
</dbReference>
<evidence type="ECO:0000256" key="8">
    <source>
        <dbReference type="ARBA" id="ARBA00022804"/>
    </source>
</evidence>
<dbReference type="PIRSF" id="PIRSF003376">
    <property type="entry name" value="Capsid_VP1_Polyomavir"/>
    <property type="match status" value="1"/>
</dbReference>
<keyword evidence="5 15" id="KW-1048">Host nucleus</keyword>
<reference evidence="17 18" key="1">
    <citation type="journal article" date="2015" name="Arch. Virol.">
        <title>Detection of novel polyomaviruses in fruit bats in Indonesia.</title>
        <authorList>
            <person name="Kobayashi S."/>
            <person name="Sasaki M."/>
            <person name="Nakao R."/>
            <person name="Setiyono A."/>
            <person name="Handhayani E."/>
            <person name="Orba Y."/>
            <person name="Rahmadani I."/>
            <person name="Taha S."/>
            <person name="Adiani S."/>
            <person name="Subangkit M."/>
            <person name="Nakamura I."/>
            <person name="Kimura T."/>
            <person name="Sawa H."/>
        </authorList>
    </citation>
    <scope>NUCLEOTIDE SEQUENCE [LARGE SCALE GENOMIC DNA]</scope>
    <source>
        <strain evidence="17">6b</strain>
    </source>
</reference>
<dbReference type="Pfam" id="PF00718">
    <property type="entry name" value="Polyoma_coat"/>
    <property type="match status" value="1"/>
</dbReference>
<accession>A0A0D5ZYE3</accession>
<protein>
    <recommendedName>
        <fullName evidence="15">Capsid protein VP1</fullName>
    </recommendedName>
</protein>
<gene>
    <name evidence="17" type="primary">VP1</name>
</gene>
<evidence type="ECO:0000256" key="13">
    <source>
        <dbReference type="ARBA" id="ARBA00023157"/>
    </source>
</evidence>
<keyword evidence="10 15" id="KW-0946">Virion</keyword>
<evidence type="ECO:0000313" key="17">
    <source>
        <dbReference type="EMBL" id="BAQ55575.1"/>
    </source>
</evidence>